<keyword evidence="3" id="KW-1185">Reference proteome</keyword>
<proteinExistence type="predicted"/>
<evidence type="ECO:0000256" key="1">
    <source>
        <dbReference type="SAM" id="MobiDB-lite"/>
    </source>
</evidence>
<dbReference type="EMBL" id="BAAANL010000002">
    <property type="protein sequence ID" value="GAA1857986.1"/>
    <property type="molecule type" value="Genomic_DNA"/>
</dbReference>
<protein>
    <submittedName>
        <fullName evidence="2">Uncharacterized protein</fullName>
    </submittedName>
</protein>
<gene>
    <name evidence="2" type="ORF">GCM10009751_14320</name>
</gene>
<feature type="compositionally biased region" description="Pro residues" evidence="1">
    <location>
        <begin position="13"/>
        <end position="22"/>
    </location>
</feature>
<sequence>MQVSAFQMTPRSGPRPPQPPALWDPTKQRVSGSPARVTRAPGSGIGSVASGDDGVTFTFRAGSPPALVEGAAGQRPRADHRDNGAARHALPRLGRGGARKVFEPCAPGTPALLRRAL</sequence>
<evidence type="ECO:0000313" key="2">
    <source>
        <dbReference type="EMBL" id="GAA1857986.1"/>
    </source>
</evidence>
<reference evidence="3" key="1">
    <citation type="journal article" date="2019" name="Int. J. Syst. Evol. Microbiol.">
        <title>The Global Catalogue of Microorganisms (GCM) 10K type strain sequencing project: providing services to taxonomists for standard genome sequencing and annotation.</title>
        <authorList>
            <consortium name="The Broad Institute Genomics Platform"/>
            <consortium name="The Broad Institute Genome Sequencing Center for Infectious Disease"/>
            <person name="Wu L."/>
            <person name="Ma J."/>
        </authorList>
    </citation>
    <scope>NUCLEOTIDE SEQUENCE [LARGE SCALE GENOMIC DNA]</scope>
    <source>
        <strain evidence="3">JCM 14326</strain>
    </source>
</reference>
<organism evidence="2 3">
    <name type="scientific">Myceligenerans crystallogenes</name>
    <dbReference type="NCBI Taxonomy" id="316335"/>
    <lineage>
        <taxon>Bacteria</taxon>
        <taxon>Bacillati</taxon>
        <taxon>Actinomycetota</taxon>
        <taxon>Actinomycetes</taxon>
        <taxon>Micrococcales</taxon>
        <taxon>Promicromonosporaceae</taxon>
        <taxon>Myceligenerans</taxon>
    </lineage>
</organism>
<dbReference type="Proteomes" id="UP001501094">
    <property type="component" value="Unassembled WGS sequence"/>
</dbReference>
<name>A0ABP4ZJE9_9MICO</name>
<accession>A0ABP4ZJE9</accession>
<feature type="region of interest" description="Disordered" evidence="1">
    <location>
        <begin position="1"/>
        <end position="52"/>
    </location>
</feature>
<comment type="caution">
    <text evidence="2">The sequence shown here is derived from an EMBL/GenBank/DDBJ whole genome shotgun (WGS) entry which is preliminary data.</text>
</comment>
<evidence type="ECO:0000313" key="3">
    <source>
        <dbReference type="Proteomes" id="UP001501094"/>
    </source>
</evidence>
<feature type="compositionally biased region" description="Basic and acidic residues" evidence="1">
    <location>
        <begin position="76"/>
        <end position="85"/>
    </location>
</feature>
<feature type="region of interest" description="Disordered" evidence="1">
    <location>
        <begin position="66"/>
        <end position="86"/>
    </location>
</feature>